<sequence length="529" mass="56370">MEASAPDRVSSQVRPTPLLVCSRVARQFGRRRVLRDVSFDGYAGEVFGILGPNGSGKTTLLGVLSTLAEPSRGSLFYPAAATLDSPRRIIGVLGHEPQLYGELTARENLELFGRLADVPDLQGAVQRALQQARLTDRGDDLVDRFSRGMRQRLAFERVLLAAPRVLLLDEPFTGLDDESAHRMVARLASLRDNGTLIVLATHDLLLVESLVDRACIVKGGVLLPLDRTLPLAESYRAAVNASTTDAVGRAGSPLGAPKSAGEGGSRPSPDKRTDPDADGRLGQPALPDSSEASLSDIAAAAWVLLAKDVRIEWRSREGLLTTACFALACVLVFSFGLVRNGTPMPDAGPAVLWVTVALAGTLAMARTFERERAAGTLMAVLASPTPRPAIYLGKWGALMVLMFAVEIVLLPLVALFFQMPLDRRPLLVVGLLAAGTTGYAAIGTLFAAMLARTRTRDVLLPLLLYPMSVPVIIGGVRGTAAALADPYVPGVVSLWLPLLICFDAVFAILALWTFGTLMTEAAPRVAKEA</sequence>
<comment type="similarity">
    <text evidence="2">Belongs to the ABC transporter superfamily.</text>
</comment>
<dbReference type="SMART" id="SM00382">
    <property type="entry name" value="AAA"/>
    <property type="match status" value="1"/>
</dbReference>
<dbReference type="EMBL" id="CP015136">
    <property type="protein sequence ID" value="AMY10160.1"/>
    <property type="molecule type" value="Genomic_DNA"/>
</dbReference>
<dbReference type="InterPro" id="IPR003544">
    <property type="entry name" value="Cyt_c_biogenesis_CcmB"/>
</dbReference>
<evidence type="ECO:0000256" key="1">
    <source>
        <dbReference type="ARBA" id="ARBA00004141"/>
    </source>
</evidence>
<organism evidence="14 15">
    <name type="scientific">Luteitalea pratensis</name>
    <dbReference type="NCBI Taxonomy" id="1855912"/>
    <lineage>
        <taxon>Bacteria</taxon>
        <taxon>Pseudomonadati</taxon>
        <taxon>Acidobacteriota</taxon>
        <taxon>Vicinamibacteria</taxon>
        <taxon>Vicinamibacterales</taxon>
        <taxon>Vicinamibacteraceae</taxon>
        <taxon>Luteitalea</taxon>
    </lineage>
</organism>
<gene>
    <name evidence="14" type="primary">drrA_4</name>
    <name evidence="14" type="ORF">LuPra_03389</name>
</gene>
<feature type="region of interest" description="Disordered" evidence="11">
    <location>
        <begin position="246"/>
        <end position="290"/>
    </location>
</feature>
<dbReference type="AlphaFoldDB" id="A0A143PPV0"/>
<feature type="transmembrane region" description="Helical" evidence="12">
    <location>
        <begin position="462"/>
        <end position="482"/>
    </location>
</feature>
<keyword evidence="14" id="KW-0378">Hydrolase</keyword>
<dbReference type="CDD" id="cd03230">
    <property type="entry name" value="ABC_DR_subfamily_A"/>
    <property type="match status" value="1"/>
</dbReference>
<dbReference type="Pfam" id="PF00005">
    <property type="entry name" value="ABC_tran"/>
    <property type="match status" value="1"/>
</dbReference>
<dbReference type="PRINTS" id="PR01414">
    <property type="entry name" value="CCMBBIOGNSIS"/>
</dbReference>
<feature type="compositionally biased region" description="Basic and acidic residues" evidence="11">
    <location>
        <begin position="268"/>
        <end position="279"/>
    </location>
</feature>
<dbReference type="GO" id="GO:0015232">
    <property type="term" value="F:heme transmembrane transporter activity"/>
    <property type="evidence" value="ECO:0007669"/>
    <property type="project" value="InterPro"/>
</dbReference>
<evidence type="ECO:0000259" key="13">
    <source>
        <dbReference type="PROSITE" id="PS50893"/>
    </source>
</evidence>
<comment type="similarity">
    <text evidence="3">Belongs to the CcmB/CycW/HelB family.</text>
</comment>
<dbReference type="KEGG" id="abac:LuPra_03389"/>
<feature type="domain" description="ABC transporter" evidence="13">
    <location>
        <begin position="19"/>
        <end position="244"/>
    </location>
</feature>
<feature type="transmembrane region" description="Helical" evidence="12">
    <location>
        <begin position="494"/>
        <end position="514"/>
    </location>
</feature>
<dbReference type="Gene3D" id="3.40.50.300">
    <property type="entry name" value="P-loop containing nucleotide triphosphate hydrolases"/>
    <property type="match status" value="1"/>
</dbReference>
<dbReference type="PROSITE" id="PS50893">
    <property type="entry name" value="ABC_TRANSPORTER_2"/>
    <property type="match status" value="1"/>
</dbReference>
<accession>A0A143PPV0</accession>
<keyword evidence="15" id="KW-1185">Reference proteome</keyword>
<reference evidence="15" key="2">
    <citation type="submission" date="2016-04" db="EMBL/GenBank/DDBJ databases">
        <title>First Complete Genome Sequence of a Subdivision 6 Acidobacterium.</title>
        <authorList>
            <person name="Huang S."/>
            <person name="Vieira S."/>
            <person name="Bunk B."/>
            <person name="Riedel T."/>
            <person name="Sproeer C."/>
            <person name="Overmann J."/>
        </authorList>
    </citation>
    <scope>NUCLEOTIDE SEQUENCE [LARGE SCALE GENOMIC DNA]</scope>
    <source>
        <strain evidence="15">DSM 100886 HEG_-6_39</strain>
    </source>
</reference>
<dbReference type="Pfam" id="PF03379">
    <property type="entry name" value="CcmB"/>
    <property type="match status" value="1"/>
</dbReference>
<dbReference type="Proteomes" id="UP000076079">
    <property type="component" value="Chromosome"/>
</dbReference>
<keyword evidence="5" id="KW-0536">Nodulation</keyword>
<evidence type="ECO:0000256" key="11">
    <source>
        <dbReference type="SAM" id="MobiDB-lite"/>
    </source>
</evidence>
<evidence type="ECO:0000256" key="3">
    <source>
        <dbReference type="ARBA" id="ARBA00010544"/>
    </source>
</evidence>
<keyword evidence="4" id="KW-0813">Transport</keyword>
<evidence type="ECO:0000256" key="5">
    <source>
        <dbReference type="ARBA" id="ARBA00022458"/>
    </source>
</evidence>
<dbReference type="InterPro" id="IPR003439">
    <property type="entry name" value="ABC_transporter-like_ATP-bd"/>
</dbReference>
<evidence type="ECO:0000256" key="9">
    <source>
        <dbReference type="ARBA" id="ARBA00022989"/>
    </source>
</evidence>
<reference evidence="14 15" key="1">
    <citation type="journal article" date="2016" name="Genome Announc.">
        <title>First Complete Genome Sequence of a Subdivision 6 Acidobacterium Strain.</title>
        <authorList>
            <person name="Huang S."/>
            <person name="Vieira S."/>
            <person name="Bunk B."/>
            <person name="Riedel T."/>
            <person name="Sproer C."/>
            <person name="Overmann J."/>
        </authorList>
    </citation>
    <scope>NUCLEOTIDE SEQUENCE [LARGE SCALE GENOMIC DNA]</scope>
    <source>
        <strain evidence="15">DSM 100886 HEG_-6_39</strain>
    </source>
</reference>
<dbReference type="PANTHER" id="PTHR42711:SF5">
    <property type="entry name" value="ABC TRANSPORTER ATP-BINDING PROTEIN NATA"/>
    <property type="match status" value="1"/>
</dbReference>
<keyword evidence="6 12" id="KW-0812">Transmembrane</keyword>
<evidence type="ECO:0000256" key="7">
    <source>
        <dbReference type="ARBA" id="ARBA00022741"/>
    </source>
</evidence>
<evidence type="ECO:0000256" key="2">
    <source>
        <dbReference type="ARBA" id="ARBA00005417"/>
    </source>
</evidence>
<proteinExistence type="inferred from homology"/>
<feature type="transmembrane region" description="Helical" evidence="12">
    <location>
        <begin position="389"/>
        <end position="414"/>
    </location>
</feature>
<evidence type="ECO:0000256" key="8">
    <source>
        <dbReference type="ARBA" id="ARBA00022840"/>
    </source>
</evidence>
<feature type="transmembrane region" description="Helical" evidence="12">
    <location>
        <begin position="426"/>
        <end position="450"/>
    </location>
</feature>
<evidence type="ECO:0000313" key="15">
    <source>
        <dbReference type="Proteomes" id="UP000076079"/>
    </source>
</evidence>
<evidence type="ECO:0000256" key="10">
    <source>
        <dbReference type="ARBA" id="ARBA00023136"/>
    </source>
</evidence>
<dbReference type="GO" id="GO:0016020">
    <property type="term" value="C:membrane"/>
    <property type="evidence" value="ECO:0007669"/>
    <property type="project" value="UniProtKB-SubCell"/>
</dbReference>
<evidence type="ECO:0000256" key="4">
    <source>
        <dbReference type="ARBA" id="ARBA00022448"/>
    </source>
</evidence>
<feature type="transmembrane region" description="Helical" evidence="12">
    <location>
        <begin position="350"/>
        <end position="368"/>
    </location>
</feature>
<dbReference type="GO" id="GO:0016887">
    <property type="term" value="F:ATP hydrolysis activity"/>
    <property type="evidence" value="ECO:0007669"/>
    <property type="project" value="InterPro"/>
</dbReference>
<dbReference type="GO" id="GO:0005524">
    <property type="term" value="F:ATP binding"/>
    <property type="evidence" value="ECO:0007669"/>
    <property type="project" value="UniProtKB-KW"/>
</dbReference>
<dbReference type="InterPro" id="IPR050763">
    <property type="entry name" value="ABC_transporter_ATP-binding"/>
</dbReference>
<dbReference type="InterPro" id="IPR027417">
    <property type="entry name" value="P-loop_NTPase"/>
</dbReference>
<dbReference type="RefSeq" id="WP_110171829.1">
    <property type="nucleotide sequence ID" value="NZ_CP015136.1"/>
</dbReference>
<keyword evidence="9 12" id="KW-1133">Transmembrane helix</keyword>
<dbReference type="STRING" id="1855912.LuPra_03389"/>
<dbReference type="PANTHER" id="PTHR42711">
    <property type="entry name" value="ABC TRANSPORTER ATP-BINDING PROTEIN"/>
    <property type="match status" value="1"/>
</dbReference>
<dbReference type="EC" id="3.6.3.-" evidence="14"/>
<keyword evidence="8 14" id="KW-0067">ATP-binding</keyword>
<comment type="subcellular location">
    <subcellularLocation>
        <location evidence="1">Membrane</location>
        <topology evidence="1">Multi-pass membrane protein</topology>
    </subcellularLocation>
</comment>
<dbReference type="SUPFAM" id="SSF52540">
    <property type="entry name" value="P-loop containing nucleoside triphosphate hydrolases"/>
    <property type="match status" value="1"/>
</dbReference>
<evidence type="ECO:0000256" key="6">
    <source>
        <dbReference type="ARBA" id="ARBA00022692"/>
    </source>
</evidence>
<dbReference type="InterPro" id="IPR003593">
    <property type="entry name" value="AAA+_ATPase"/>
</dbReference>
<protein>
    <submittedName>
        <fullName evidence="14">Doxorubicin resistance ATP-binding protein DrrA</fullName>
        <ecNumber evidence="14">3.6.3.-</ecNumber>
    </submittedName>
</protein>
<name>A0A143PPV0_LUTPR</name>
<feature type="transmembrane region" description="Helical" evidence="12">
    <location>
        <begin position="319"/>
        <end position="338"/>
    </location>
</feature>
<dbReference type="GO" id="GO:0017004">
    <property type="term" value="P:cytochrome complex assembly"/>
    <property type="evidence" value="ECO:0007669"/>
    <property type="project" value="InterPro"/>
</dbReference>
<evidence type="ECO:0000313" key="14">
    <source>
        <dbReference type="EMBL" id="AMY10160.1"/>
    </source>
</evidence>
<keyword evidence="7" id="KW-0547">Nucleotide-binding</keyword>
<dbReference type="OrthoDB" id="9812809at2"/>
<keyword evidence="10 12" id="KW-0472">Membrane</keyword>
<evidence type="ECO:0000256" key="12">
    <source>
        <dbReference type="SAM" id="Phobius"/>
    </source>
</evidence>